<evidence type="ECO:0008006" key="3">
    <source>
        <dbReference type="Google" id="ProtNLM"/>
    </source>
</evidence>
<dbReference type="Proteomes" id="UP000559027">
    <property type="component" value="Unassembled WGS sequence"/>
</dbReference>
<dbReference type="EMBL" id="JAACJO010000019">
    <property type="protein sequence ID" value="KAF5348498.1"/>
    <property type="molecule type" value="Genomic_DNA"/>
</dbReference>
<gene>
    <name evidence="1" type="ORF">D9756_009633</name>
</gene>
<proteinExistence type="predicted"/>
<accession>A0A8H5CVT8</accession>
<comment type="caution">
    <text evidence="1">The sequence shown here is derived from an EMBL/GenBank/DDBJ whole genome shotgun (WGS) entry which is preliminary data.</text>
</comment>
<evidence type="ECO:0000313" key="2">
    <source>
        <dbReference type="Proteomes" id="UP000559027"/>
    </source>
</evidence>
<protein>
    <recommendedName>
        <fullName evidence="3">G domain-containing protein</fullName>
    </recommendedName>
</protein>
<dbReference type="InterPro" id="IPR027417">
    <property type="entry name" value="P-loop_NTPase"/>
</dbReference>
<dbReference type="AlphaFoldDB" id="A0A8H5CVT8"/>
<dbReference type="OrthoDB" id="3172613at2759"/>
<name>A0A8H5CVT8_9AGAR</name>
<dbReference type="SUPFAM" id="SSF52540">
    <property type="entry name" value="P-loop containing nucleoside triphosphate hydrolases"/>
    <property type="match status" value="1"/>
</dbReference>
<dbReference type="CDD" id="cd00882">
    <property type="entry name" value="Ras_like_GTPase"/>
    <property type="match status" value="1"/>
</dbReference>
<sequence length="317" mass="36111">MGVNSIPLPRKSFGGSFLHNSPLSSFPNPVAAMDTQYKFRVLIIGRANAGKTSILQRVCDTMESPVIYRQSDWEEEQGPKLDPSMNCGEHEIEDEIIFSSHDGYVFHDSHGFEEGVEEELRIVQNFVQKKSTEEQLENRLHAIWYCIPMDNQWPELELKHFKDICPDQNVPVIVVFTECDQFKWDMEMDLEDRDVNELQAMSKTQFQENYLCHLDAGAKYVRLERMHKPDGCCKSLIEETARALTQDVVNFMLVAVQKSNLELSIKLAVEHTYPYLESSMGNIVEKCLRPFPYILVGASAHSCAPADIACPPLSSCL</sequence>
<reference evidence="1 2" key="1">
    <citation type="journal article" date="2020" name="ISME J.">
        <title>Uncovering the hidden diversity of litter-decomposition mechanisms in mushroom-forming fungi.</title>
        <authorList>
            <person name="Floudas D."/>
            <person name="Bentzer J."/>
            <person name="Ahren D."/>
            <person name="Johansson T."/>
            <person name="Persson P."/>
            <person name="Tunlid A."/>
        </authorList>
    </citation>
    <scope>NUCLEOTIDE SEQUENCE [LARGE SCALE GENOMIC DNA]</scope>
    <source>
        <strain evidence="1 2">CBS 146.42</strain>
    </source>
</reference>
<keyword evidence="2" id="KW-1185">Reference proteome</keyword>
<organism evidence="1 2">
    <name type="scientific">Leucocoprinus leucothites</name>
    <dbReference type="NCBI Taxonomy" id="201217"/>
    <lineage>
        <taxon>Eukaryota</taxon>
        <taxon>Fungi</taxon>
        <taxon>Dikarya</taxon>
        <taxon>Basidiomycota</taxon>
        <taxon>Agaricomycotina</taxon>
        <taxon>Agaricomycetes</taxon>
        <taxon>Agaricomycetidae</taxon>
        <taxon>Agaricales</taxon>
        <taxon>Agaricineae</taxon>
        <taxon>Agaricaceae</taxon>
        <taxon>Leucocoprinus</taxon>
    </lineage>
</organism>
<evidence type="ECO:0000313" key="1">
    <source>
        <dbReference type="EMBL" id="KAF5348498.1"/>
    </source>
</evidence>
<dbReference type="Gene3D" id="3.40.50.300">
    <property type="entry name" value="P-loop containing nucleotide triphosphate hydrolases"/>
    <property type="match status" value="1"/>
</dbReference>